<protein>
    <submittedName>
        <fullName evidence="2">DUF2291 domain-containing protein</fullName>
    </submittedName>
</protein>
<reference evidence="2 3" key="1">
    <citation type="submission" date="2017-10" db="EMBL/GenBank/DDBJ databases">
        <title>Draft genome sequence of cellulolytic Actinomyces sp CtC72 isolated from cattle rumen fluid.</title>
        <authorList>
            <person name="Joshi A.J."/>
            <person name="Vasudevan G."/>
            <person name="Lanjekar V.B."/>
            <person name="Hivarkar S."/>
            <person name="Engineer A."/>
            <person name="Pore S.D."/>
            <person name="Dhakephalkar P.K."/>
            <person name="Dagar S."/>
        </authorList>
    </citation>
    <scope>NUCLEOTIDE SEQUENCE [LARGE SCALE GENOMIC DNA]</scope>
    <source>
        <strain evidence="3">CtC72</strain>
    </source>
</reference>
<accession>A0ABX4MCG6</accession>
<dbReference type="InterPro" id="IPR036215">
    <property type="entry name" value="TM0957-like_sf"/>
</dbReference>
<feature type="transmembrane region" description="Helical" evidence="1">
    <location>
        <begin position="37"/>
        <end position="58"/>
    </location>
</feature>
<gene>
    <name evidence="2" type="ORF">BW737_006910</name>
</gene>
<keyword evidence="1" id="KW-0472">Membrane</keyword>
<proteinExistence type="predicted"/>
<organism evidence="2 3">
    <name type="scientific">Actinomyces ruminis</name>
    <dbReference type="NCBI Taxonomy" id="1937003"/>
    <lineage>
        <taxon>Bacteria</taxon>
        <taxon>Bacillati</taxon>
        <taxon>Actinomycetota</taxon>
        <taxon>Actinomycetes</taxon>
        <taxon>Actinomycetales</taxon>
        <taxon>Actinomycetaceae</taxon>
        <taxon>Actinomyces</taxon>
    </lineage>
</organism>
<dbReference type="SUPFAM" id="SSF141318">
    <property type="entry name" value="TM0957-like"/>
    <property type="match status" value="1"/>
</dbReference>
<keyword evidence="1" id="KW-0812">Transmembrane</keyword>
<evidence type="ECO:0000313" key="2">
    <source>
        <dbReference type="EMBL" id="PHP52833.1"/>
    </source>
</evidence>
<keyword evidence="3" id="KW-1185">Reference proteome</keyword>
<dbReference type="Proteomes" id="UP000194577">
    <property type="component" value="Unassembled WGS sequence"/>
</dbReference>
<keyword evidence="1" id="KW-1133">Transmembrane helix</keyword>
<name>A0ABX4MCG6_9ACTO</name>
<evidence type="ECO:0000313" key="3">
    <source>
        <dbReference type="Proteomes" id="UP000194577"/>
    </source>
</evidence>
<dbReference type="EMBL" id="MTPX02000040">
    <property type="protein sequence ID" value="PHP52833.1"/>
    <property type="molecule type" value="Genomic_DNA"/>
</dbReference>
<evidence type="ECO:0000256" key="1">
    <source>
        <dbReference type="SAM" id="Phobius"/>
    </source>
</evidence>
<comment type="caution">
    <text evidence="2">The sequence shown here is derived from an EMBL/GenBank/DDBJ whole genome shotgun (WGS) entry which is preliminary data.</text>
</comment>
<dbReference type="PIRSF" id="PIRSF033535">
    <property type="entry name" value="UCP033535_plp"/>
    <property type="match status" value="1"/>
</dbReference>
<dbReference type="InterPro" id="IPR014582">
    <property type="entry name" value="UCP033535_lipo"/>
</dbReference>
<dbReference type="Pfam" id="PF10054">
    <property type="entry name" value="DUF2291"/>
    <property type="match status" value="1"/>
</dbReference>
<sequence>MDMSTLAGRPLTRRDRARRLKAVARTNRTRGGRPWGVIVKAVGAVAILAICFFGTTFMTPEEAEAVLTAGSTDPVAYANEHYDSTITYINDNATDLVGLLEDLQADAEGTSEELGKRDGEAAYTFAVTTTGTVEEGGFGQVNLAVDGVPSGVTVSVQTGPAVMGTALRDVTGEVTFDMFENQIDYAQVGLSLNDPLKTGVLAENDLGSMVGQEITVVGALRTQTRHTS</sequence>